<reference evidence="3 4" key="1">
    <citation type="journal article" date="2024" name="Chem. Sci.">
        <title>Discovery of megapolipeptins by genome mining of a Burkholderiales bacteria collection.</title>
        <authorList>
            <person name="Paulo B.S."/>
            <person name="Recchia M.J.J."/>
            <person name="Lee S."/>
            <person name="Fergusson C.H."/>
            <person name="Romanowski S.B."/>
            <person name="Hernandez A."/>
            <person name="Krull N."/>
            <person name="Liu D.Y."/>
            <person name="Cavanagh H."/>
            <person name="Bos A."/>
            <person name="Gray C.A."/>
            <person name="Murphy B.T."/>
            <person name="Linington R.G."/>
            <person name="Eustaquio A.S."/>
        </authorList>
    </citation>
    <scope>NUCLEOTIDE SEQUENCE [LARGE SCALE GENOMIC DNA]</scope>
    <source>
        <strain evidence="3 4">RL16-012-BIC-B</strain>
    </source>
</reference>
<feature type="compositionally biased region" description="Basic and acidic residues" evidence="2">
    <location>
        <begin position="11"/>
        <end position="22"/>
    </location>
</feature>
<organism evidence="3 4">
    <name type="scientific">Paraburkholderia agricolaris</name>
    <dbReference type="NCBI Taxonomy" id="2152888"/>
    <lineage>
        <taxon>Bacteria</taxon>
        <taxon>Pseudomonadati</taxon>
        <taxon>Pseudomonadota</taxon>
        <taxon>Betaproteobacteria</taxon>
        <taxon>Burkholderiales</taxon>
        <taxon>Burkholderiaceae</taxon>
        <taxon>Paraburkholderia</taxon>
    </lineage>
</organism>
<name>A0ABW8ZKK9_9BURK</name>
<evidence type="ECO:0000313" key="3">
    <source>
        <dbReference type="EMBL" id="MFL9882888.1"/>
    </source>
</evidence>
<keyword evidence="1" id="KW-0175">Coiled coil</keyword>
<evidence type="ECO:0000256" key="1">
    <source>
        <dbReference type="SAM" id="Coils"/>
    </source>
</evidence>
<keyword evidence="4" id="KW-1185">Reference proteome</keyword>
<gene>
    <name evidence="3" type="ORF">PQR66_07620</name>
</gene>
<feature type="coiled-coil region" evidence="1">
    <location>
        <begin position="78"/>
        <end position="112"/>
    </location>
</feature>
<protein>
    <submittedName>
        <fullName evidence="3">TetR family transcriptional regulator</fullName>
    </submittedName>
</protein>
<dbReference type="Proteomes" id="UP001629249">
    <property type="component" value="Unassembled WGS sequence"/>
</dbReference>
<sequence>MKTTEASPTYREPRRRDKGKTKTELQLAILRVKNKRLKMSIAAVAAEAGVNPSLIHNTYPDLAEEIRAQMGRTTRQQRDDKAAKLADARAALKELREQLRTAQGDIATLASINEMLRDEVSTLRAQVAGKVLKMPERKGR</sequence>
<dbReference type="RefSeq" id="WP_408327304.1">
    <property type="nucleotide sequence ID" value="NZ_JAQQFH010000004.1"/>
</dbReference>
<dbReference type="EMBL" id="JAQQFN010000004">
    <property type="protein sequence ID" value="MFL9882888.1"/>
    <property type="molecule type" value="Genomic_DNA"/>
</dbReference>
<accession>A0ABW8ZKK9</accession>
<dbReference type="Gene3D" id="1.10.357.10">
    <property type="entry name" value="Tetracycline Repressor, domain 2"/>
    <property type="match status" value="1"/>
</dbReference>
<feature type="region of interest" description="Disordered" evidence="2">
    <location>
        <begin position="1"/>
        <end position="22"/>
    </location>
</feature>
<evidence type="ECO:0000256" key="2">
    <source>
        <dbReference type="SAM" id="MobiDB-lite"/>
    </source>
</evidence>
<comment type="caution">
    <text evidence="3">The sequence shown here is derived from an EMBL/GenBank/DDBJ whole genome shotgun (WGS) entry which is preliminary data.</text>
</comment>
<evidence type="ECO:0000313" key="4">
    <source>
        <dbReference type="Proteomes" id="UP001629249"/>
    </source>
</evidence>
<proteinExistence type="predicted"/>